<feature type="compositionally biased region" description="Basic and acidic residues" evidence="1">
    <location>
        <begin position="109"/>
        <end position="124"/>
    </location>
</feature>
<evidence type="ECO:0000313" key="3">
    <source>
        <dbReference type="Proteomes" id="UP000887540"/>
    </source>
</evidence>
<keyword evidence="2" id="KW-1133">Transmembrane helix</keyword>
<accession>A0A914D9F3</accession>
<keyword evidence="3" id="KW-1185">Reference proteome</keyword>
<feature type="region of interest" description="Disordered" evidence="1">
    <location>
        <begin position="270"/>
        <end position="318"/>
    </location>
</feature>
<organism evidence="3 4">
    <name type="scientific">Acrobeloides nanus</name>
    <dbReference type="NCBI Taxonomy" id="290746"/>
    <lineage>
        <taxon>Eukaryota</taxon>
        <taxon>Metazoa</taxon>
        <taxon>Ecdysozoa</taxon>
        <taxon>Nematoda</taxon>
        <taxon>Chromadorea</taxon>
        <taxon>Rhabditida</taxon>
        <taxon>Tylenchina</taxon>
        <taxon>Cephalobomorpha</taxon>
        <taxon>Cephaloboidea</taxon>
        <taxon>Cephalobidae</taxon>
        <taxon>Acrobeloides</taxon>
    </lineage>
</organism>
<feature type="transmembrane region" description="Helical" evidence="2">
    <location>
        <begin position="28"/>
        <end position="48"/>
    </location>
</feature>
<feature type="compositionally biased region" description="Basic and acidic residues" evidence="1">
    <location>
        <begin position="76"/>
        <end position="100"/>
    </location>
</feature>
<evidence type="ECO:0000256" key="2">
    <source>
        <dbReference type="SAM" id="Phobius"/>
    </source>
</evidence>
<reference evidence="4" key="1">
    <citation type="submission" date="2022-11" db="UniProtKB">
        <authorList>
            <consortium name="WormBaseParasite"/>
        </authorList>
    </citation>
    <scope>IDENTIFICATION</scope>
</reference>
<keyword evidence="2" id="KW-0472">Membrane</keyword>
<protein>
    <submittedName>
        <fullName evidence="4">Uncharacterized protein</fullName>
    </submittedName>
</protein>
<feature type="compositionally biased region" description="Basic and acidic residues" evidence="1">
    <location>
        <begin position="426"/>
        <end position="446"/>
    </location>
</feature>
<dbReference type="WBParaSite" id="ACRNAN_scaffold2159.g6567.t1">
    <property type="protein sequence ID" value="ACRNAN_scaffold2159.g6567.t1"/>
    <property type="gene ID" value="ACRNAN_scaffold2159.g6567"/>
</dbReference>
<name>A0A914D9F3_9BILA</name>
<dbReference type="AlphaFoldDB" id="A0A914D9F3"/>
<evidence type="ECO:0000256" key="1">
    <source>
        <dbReference type="SAM" id="MobiDB-lite"/>
    </source>
</evidence>
<keyword evidence="2" id="KW-0812">Transmembrane</keyword>
<feature type="region of interest" description="Disordered" evidence="1">
    <location>
        <begin position="155"/>
        <end position="209"/>
    </location>
</feature>
<feature type="region of interest" description="Disordered" evidence="1">
    <location>
        <begin position="330"/>
        <end position="456"/>
    </location>
</feature>
<evidence type="ECO:0000313" key="4">
    <source>
        <dbReference type="WBParaSite" id="ACRNAN_scaffold2159.g6567.t1"/>
    </source>
</evidence>
<feature type="compositionally biased region" description="Polar residues" evidence="1">
    <location>
        <begin position="155"/>
        <end position="166"/>
    </location>
</feature>
<proteinExistence type="predicted"/>
<dbReference type="Proteomes" id="UP000887540">
    <property type="component" value="Unplaced"/>
</dbReference>
<feature type="compositionally biased region" description="Gly residues" evidence="1">
    <location>
        <begin position="274"/>
        <end position="285"/>
    </location>
</feature>
<feature type="region of interest" description="Disordered" evidence="1">
    <location>
        <begin position="76"/>
        <end position="133"/>
    </location>
</feature>
<sequence length="456" mass="50258">MAFDPEGPTTNFIKTEYDSRRRNNPFDAFLSAMFSALLALLFAWRLFFFKEKRPPSIEGYSTAESDADSEIWSIDGDRMTDREPHPAQVADEKAHSKEAPSEGVEEEHELEKTGEEFEMHRDSPESTSSRSLKSVSHLLATDVIPEVPSLNLASTSFSSAENSPQGSGRPRTAPPPPPIRSDSAEPMVTDTSEQPEEPTSPIITINTFGVQRDQARASLYHREEEDERFYSPEVAEEEEIYAEPGHWSGMGGGVQPEYMMYGPSLMSFMSSASGPGGMEPPGYGGLDSITEEDSDDLRSHSSASSHPTARAPSAAEVREQVEGRFVQVLLQRQDSGESERSGVEIIELSTSDSESKKESSTEPPTPTSAPKRESTDLEESFTEAAPTPDTVIAQEVLSEVEESLSEESPTTSSKEIPKKLQLRPSMSHEQRVKKDQSMDADRDQHKVVISSADRFA</sequence>
<feature type="compositionally biased region" description="Low complexity" evidence="1">
    <location>
        <begin position="300"/>
        <end position="315"/>
    </location>
</feature>